<dbReference type="EMBL" id="JAWJWE010000036">
    <property type="protein sequence ID" value="KAK6628597.1"/>
    <property type="molecule type" value="Genomic_DNA"/>
</dbReference>
<gene>
    <name evidence="1" type="ORF">RUM43_002412</name>
</gene>
<protein>
    <submittedName>
        <fullName evidence="1">Uncharacterized protein</fullName>
    </submittedName>
</protein>
<reference evidence="1 2" key="1">
    <citation type="submission" date="2023-10" db="EMBL/GenBank/DDBJ databases">
        <title>Genomes of two closely related lineages of the louse Polyplax serrata with different host specificities.</title>
        <authorList>
            <person name="Martinu J."/>
            <person name="Tarabai H."/>
            <person name="Stefka J."/>
            <person name="Hypsa V."/>
        </authorList>
    </citation>
    <scope>NUCLEOTIDE SEQUENCE [LARGE SCALE GENOMIC DNA]</scope>
    <source>
        <strain evidence="1">HR10_N</strain>
    </source>
</reference>
<evidence type="ECO:0000313" key="1">
    <source>
        <dbReference type="EMBL" id="KAK6628597.1"/>
    </source>
</evidence>
<comment type="caution">
    <text evidence="1">The sequence shown here is derived from an EMBL/GenBank/DDBJ whole genome shotgun (WGS) entry which is preliminary data.</text>
</comment>
<proteinExistence type="predicted"/>
<evidence type="ECO:0000313" key="2">
    <source>
        <dbReference type="Proteomes" id="UP001372834"/>
    </source>
</evidence>
<organism evidence="1 2">
    <name type="scientific">Polyplax serrata</name>
    <name type="common">Common mouse louse</name>
    <dbReference type="NCBI Taxonomy" id="468196"/>
    <lineage>
        <taxon>Eukaryota</taxon>
        <taxon>Metazoa</taxon>
        <taxon>Ecdysozoa</taxon>
        <taxon>Arthropoda</taxon>
        <taxon>Hexapoda</taxon>
        <taxon>Insecta</taxon>
        <taxon>Pterygota</taxon>
        <taxon>Neoptera</taxon>
        <taxon>Paraneoptera</taxon>
        <taxon>Psocodea</taxon>
        <taxon>Troctomorpha</taxon>
        <taxon>Phthiraptera</taxon>
        <taxon>Anoplura</taxon>
        <taxon>Polyplacidae</taxon>
        <taxon>Polyplax</taxon>
    </lineage>
</organism>
<name>A0AAN8S4Q9_POLSC</name>
<dbReference type="Proteomes" id="UP001372834">
    <property type="component" value="Unassembled WGS sequence"/>
</dbReference>
<accession>A0AAN8S4Q9</accession>
<sequence>MAERKEVVVTSRKVTMAQEQRSFSCGDDDGDDGGRTTGTLAQVLFSDRKLKGIISCQFWSGRRRKVRIF</sequence>
<dbReference type="AlphaFoldDB" id="A0AAN8S4Q9"/>